<name>A0ABT0W7D7_9BACI</name>
<evidence type="ECO:0000256" key="2">
    <source>
        <dbReference type="SAM" id="Phobius"/>
    </source>
</evidence>
<sequence>MSEQTNNEQSNDLKNQIKTEIKAELNAESAQKSASVPLKKSFTRILYPVITFIVGLGIGLSTSQFGGVGHHGNKYEHHHEQGSHYNGSVHRN</sequence>
<evidence type="ECO:0000256" key="1">
    <source>
        <dbReference type="SAM" id="MobiDB-lite"/>
    </source>
</evidence>
<keyword evidence="4" id="KW-1185">Reference proteome</keyword>
<evidence type="ECO:0000313" key="3">
    <source>
        <dbReference type="EMBL" id="MCM2532231.1"/>
    </source>
</evidence>
<feature type="region of interest" description="Disordered" evidence="1">
    <location>
        <begin position="71"/>
        <end position="92"/>
    </location>
</feature>
<gene>
    <name evidence="3" type="ORF">NDK43_07250</name>
</gene>
<feature type="transmembrane region" description="Helical" evidence="2">
    <location>
        <begin position="45"/>
        <end position="65"/>
    </location>
</feature>
<reference evidence="3 4" key="1">
    <citation type="submission" date="2022-06" db="EMBL/GenBank/DDBJ databases">
        <authorList>
            <person name="Jeon C.O."/>
        </authorList>
    </citation>
    <scope>NUCLEOTIDE SEQUENCE [LARGE SCALE GENOMIC DNA]</scope>
    <source>
        <strain evidence="3 4">KCTC 13943</strain>
    </source>
</reference>
<comment type="caution">
    <text evidence="3">The sequence shown here is derived from an EMBL/GenBank/DDBJ whole genome shotgun (WGS) entry which is preliminary data.</text>
</comment>
<dbReference type="Proteomes" id="UP001523262">
    <property type="component" value="Unassembled WGS sequence"/>
</dbReference>
<keyword evidence="2" id="KW-0812">Transmembrane</keyword>
<keyword evidence="2" id="KW-1133">Transmembrane helix</keyword>
<protein>
    <submittedName>
        <fullName evidence="3">Uncharacterized protein</fullName>
    </submittedName>
</protein>
<organism evidence="3 4">
    <name type="scientific">Neobacillus pocheonensis</name>
    <dbReference type="NCBI Taxonomy" id="363869"/>
    <lineage>
        <taxon>Bacteria</taxon>
        <taxon>Bacillati</taxon>
        <taxon>Bacillota</taxon>
        <taxon>Bacilli</taxon>
        <taxon>Bacillales</taxon>
        <taxon>Bacillaceae</taxon>
        <taxon>Neobacillus</taxon>
    </lineage>
</organism>
<evidence type="ECO:0000313" key="4">
    <source>
        <dbReference type="Proteomes" id="UP001523262"/>
    </source>
</evidence>
<dbReference type="EMBL" id="JAMQCR010000001">
    <property type="protein sequence ID" value="MCM2532231.1"/>
    <property type="molecule type" value="Genomic_DNA"/>
</dbReference>
<accession>A0ABT0W7D7</accession>
<feature type="compositionally biased region" description="Basic and acidic residues" evidence="1">
    <location>
        <begin position="73"/>
        <end position="82"/>
    </location>
</feature>
<keyword evidence="2" id="KW-0472">Membrane</keyword>
<proteinExistence type="predicted"/>